<gene>
    <name evidence="1" type="ORF">TTAC_LOCUS4951</name>
</gene>
<evidence type="ECO:0000313" key="1">
    <source>
        <dbReference type="EMBL" id="VDM25938.1"/>
    </source>
</evidence>
<dbReference type="AlphaFoldDB" id="A0A0R3WW26"/>
<dbReference type="OrthoDB" id="79771at2759"/>
<dbReference type="STRING" id="6205.A0A0R3WW26"/>
<proteinExistence type="predicted"/>
<evidence type="ECO:0000313" key="2">
    <source>
        <dbReference type="Proteomes" id="UP000274429"/>
    </source>
</evidence>
<reference evidence="3" key="1">
    <citation type="submission" date="2017-02" db="UniProtKB">
        <authorList>
            <consortium name="WormBaseParasite"/>
        </authorList>
    </citation>
    <scope>IDENTIFICATION</scope>
</reference>
<dbReference type="EMBL" id="UYWX01005753">
    <property type="protein sequence ID" value="VDM25938.1"/>
    <property type="molecule type" value="Genomic_DNA"/>
</dbReference>
<name>A0A0R3WW26_HYDTA</name>
<reference evidence="1 2" key="2">
    <citation type="submission" date="2018-11" db="EMBL/GenBank/DDBJ databases">
        <authorList>
            <consortium name="Pathogen Informatics"/>
        </authorList>
    </citation>
    <scope>NUCLEOTIDE SEQUENCE [LARGE SCALE GENOMIC DNA]</scope>
</reference>
<keyword evidence="2" id="KW-1185">Reference proteome</keyword>
<protein>
    <submittedName>
        <fullName evidence="3">Polynucleotide adenylyltransferase</fullName>
    </submittedName>
</protein>
<accession>A0A0R3WW26</accession>
<dbReference type="Proteomes" id="UP000274429">
    <property type="component" value="Unassembled WGS sequence"/>
</dbReference>
<dbReference type="WBParaSite" id="TTAC_0000496601-mRNA-1">
    <property type="protein sequence ID" value="TTAC_0000496601-mRNA-1"/>
    <property type="gene ID" value="TTAC_0000496601"/>
</dbReference>
<organism evidence="3">
    <name type="scientific">Hydatigena taeniaeformis</name>
    <name type="common">Feline tapeworm</name>
    <name type="synonym">Taenia taeniaeformis</name>
    <dbReference type="NCBI Taxonomy" id="6205"/>
    <lineage>
        <taxon>Eukaryota</taxon>
        <taxon>Metazoa</taxon>
        <taxon>Spiralia</taxon>
        <taxon>Lophotrochozoa</taxon>
        <taxon>Platyhelminthes</taxon>
        <taxon>Cestoda</taxon>
        <taxon>Eucestoda</taxon>
        <taxon>Cyclophyllidea</taxon>
        <taxon>Taeniidae</taxon>
        <taxon>Hydatigera</taxon>
    </lineage>
</organism>
<evidence type="ECO:0000313" key="3">
    <source>
        <dbReference type="WBParaSite" id="TTAC_0000496601-mRNA-1"/>
    </source>
</evidence>
<sequence>LVGSIELPFNALVSSLYQSSTSNPSETPKASPKTLRVCIDFTEPVRQLLVELLGERDSKSLLKNSFGFINVEPVWRTPVNNLMPHAVQKTSNMQENLFNQGEALPSTNLKGVLLPNPFQLDVLLNVREARDLRLPQKTGRLQHSFLVVRIPWCNEETLADQRIVHKTKRFHSAISWGSGATPTFHFGLRVSAMLSEEQMTRLAKAFIAVEVWERRTGCGVEKDEIIGLAKVMTSGLASFYPLNTSSKRLIESRFLYDIFALLFTP</sequence>